<protein>
    <submittedName>
        <fullName evidence="1">Uncharacterized protein</fullName>
    </submittedName>
</protein>
<reference evidence="1" key="1">
    <citation type="submission" date="2014-11" db="EMBL/GenBank/DDBJ databases">
        <authorList>
            <person name="Amaro Gonzalez C."/>
        </authorList>
    </citation>
    <scope>NUCLEOTIDE SEQUENCE</scope>
</reference>
<reference evidence="1" key="2">
    <citation type="journal article" date="2015" name="Fish Shellfish Immunol.">
        <title>Early steps in the European eel (Anguilla anguilla)-Vibrio vulnificus interaction in the gills: Role of the RtxA13 toxin.</title>
        <authorList>
            <person name="Callol A."/>
            <person name="Pajuelo D."/>
            <person name="Ebbesson L."/>
            <person name="Teles M."/>
            <person name="MacKenzie S."/>
            <person name="Amaro C."/>
        </authorList>
    </citation>
    <scope>NUCLEOTIDE SEQUENCE</scope>
</reference>
<sequence length="62" mass="7235">MVKCCRIIITEMRQIAVLSCVKMKEPLDKTVQLKKKISEITVTPLKMLFCERPCKIKCLHRS</sequence>
<evidence type="ECO:0000313" key="1">
    <source>
        <dbReference type="EMBL" id="JAH73197.1"/>
    </source>
</evidence>
<name>A0A0E9V570_ANGAN</name>
<proteinExistence type="predicted"/>
<accession>A0A0E9V570</accession>
<dbReference type="AlphaFoldDB" id="A0A0E9V570"/>
<dbReference type="EMBL" id="GBXM01035380">
    <property type="protein sequence ID" value="JAH73197.1"/>
    <property type="molecule type" value="Transcribed_RNA"/>
</dbReference>
<organism evidence="1">
    <name type="scientific">Anguilla anguilla</name>
    <name type="common">European freshwater eel</name>
    <name type="synonym">Muraena anguilla</name>
    <dbReference type="NCBI Taxonomy" id="7936"/>
    <lineage>
        <taxon>Eukaryota</taxon>
        <taxon>Metazoa</taxon>
        <taxon>Chordata</taxon>
        <taxon>Craniata</taxon>
        <taxon>Vertebrata</taxon>
        <taxon>Euteleostomi</taxon>
        <taxon>Actinopterygii</taxon>
        <taxon>Neopterygii</taxon>
        <taxon>Teleostei</taxon>
        <taxon>Anguilliformes</taxon>
        <taxon>Anguillidae</taxon>
        <taxon>Anguilla</taxon>
    </lineage>
</organism>